<protein>
    <submittedName>
        <fullName evidence="2">Uncharacterized protein</fullName>
    </submittedName>
</protein>
<evidence type="ECO:0000313" key="3">
    <source>
        <dbReference type="Proteomes" id="UP001182556"/>
    </source>
</evidence>
<sequence length="811" mass="88281">MLPYAALHDTPDTPNDVSMADHREDLQEVPSPIDPSQCLLSRNDTFKTNARCTGGTDFFSAVYLDVKTDHQGGGLAEGEDEEDDEDWAEMDDVFVGTEPLRIQKRLARKATLKHRSIISGPVSPRSTISRMYSSRPSSPGLARSYTCASTSTTTSTLHPHHSISRIFLNGSPTLVSPPPPVPPKNAARLSSCPEVESKRPRITGEINKDANPTRTRPAKPHRSEARTRPHLQTSRPASVATLAASEYHLNLGQYAMNDDLLGLGPSPPVSPSPTYLPASPSPIPQSYRRPSRPPLPPSPLTPSRAPAKAAKLLGTSEISTNHKPRVLGVDVHSAMRKLQEREKRKEHYRPLPTQTLVEIERFFGEVPRNPKPHGKHRLDIVHLGLTARGLPGHPSEARYIGEGREARWKDAMGNTWRDAAEEQEFAWLMSDLSLPSPNPTERPRAVSSPSKPDRSISERKLDPANAIISNFINQQRTAGGKIKIAHGTMGKDTLQSVEITPEPTNPQLKTARESRQRLHATLAPASTGNAAKKTQDRNARRSKKATRAKGESFMEFDALDSPDHQSTAPRAARRDEKHVGWTSSTKSLAVLTPPLSESSSLPPSPRAEMSPPRSPSPPRVKNRPPPLTLKQGRKNPNLPIISTTPTPRKTRSSVSGRDREGIGSSPVTPFVRPRRAPLPNAIELPTVPAVPSIGAAAHLGALPRYASIDLESDTDGEIDLGAIVGAGSRYPRPGVLTTTTKPRVIQSKAARLMGLDPLEDPTMHDVSFFEPDSPTEARSSLARKYGLSARASAAGGGRWFRNMVKSSGVKV</sequence>
<dbReference type="AlphaFoldDB" id="A0AAD9FV94"/>
<feature type="region of interest" description="Disordered" evidence="1">
    <location>
        <begin position="180"/>
        <end position="238"/>
    </location>
</feature>
<evidence type="ECO:0000256" key="1">
    <source>
        <dbReference type="SAM" id="MobiDB-lite"/>
    </source>
</evidence>
<accession>A0AAD9FV94</accession>
<feature type="compositionally biased region" description="Pro residues" evidence="1">
    <location>
        <begin position="612"/>
        <end position="627"/>
    </location>
</feature>
<feature type="compositionally biased region" description="Basic and acidic residues" evidence="1">
    <location>
        <begin position="451"/>
        <end position="462"/>
    </location>
</feature>
<comment type="caution">
    <text evidence="2">The sequence shown here is derived from an EMBL/GenBank/DDBJ whole genome shotgun (WGS) entry which is preliminary data.</text>
</comment>
<evidence type="ECO:0000313" key="2">
    <source>
        <dbReference type="EMBL" id="KAK1926895.1"/>
    </source>
</evidence>
<feature type="region of interest" description="Disordered" evidence="1">
    <location>
        <begin position="121"/>
        <end position="145"/>
    </location>
</feature>
<dbReference type="Proteomes" id="UP001182556">
    <property type="component" value="Unassembled WGS sequence"/>
</dbReference>
<feature type="region of interest" description="Disordered" evidence="1">
    <location>
        <begin position="262"/>
        <end position="307"/>
    </location>
</feature>
<proteinExistence type="predicted"/>
<dbReference type="EMBL" id="JAODAN010000001">
    <property type="protein sequence ID" value="KAK1926895.1"/>
    <property type="molecule type" value="Genomic_DNA"/>
</dbReference>
<feature type="region of interest" description="Disordered" evidence="1">
    <location>
        <begin position="432"/>
        <end position="462"/>
    </location>
</feature>
<name>A0AAD9FV94_PAPLA</name>
<organism evidence="2 3">
    <name type="scientific">Papiliotrema laurentii</name>
    <name type="common">Cryptococcus laurentii</name>
    <dbReference type="NCBI Taxonomy" id="5418"/>
    <lineage>
        <taxon>Eukaryota</taxon>
        <taxon>Fungi</taxon>
        <taxon>Dikarya</taxon>
        <taxon>Basidiomycota</taxon>
        <taxon>Agaricomycotina</taxon>
        <taxon>Tremellomycetes</taxon>
        <taxon>Tremellales</taxon>
        <taxon>Rhynchogastremaceae</taxon>
        <taxon>Papiliotrema</taxon>
    </lineage>
</organism>
<keyword evidence="3" id="KW-1185">Reference proteome</keyword>
<feature type="compositionally biased region" description="Low complexity" evidence="1">
    <location>
        <begin position="642"/>
        <end position="655"/>
    </location>
</feature>
<gene>
    <name evidence="2" type="ORF">DB88DRAFT_536902</name>
</gene>
<feature type="region of interest" description="Disordered" evidence="1">
    <location>
        <begin position="498"/>
        <end position="672"/>
    </location>
</feature>
<feature type="compositionally biased region" description="Low complexity" evidence="1">
    <location>
        <begin position="593"/>
        <end position="611"/>
    </location>
</feature>
<reference evidence="2" key="1">
    <citation type="submission" date="2023-02" db="EMBL/GenBank/DDBJ databases">
        <title>Identification and recombinant expression of a fungal hydrolase from Papiliotrema laurentii that hydrolyzes apple cutin and clears colloidal polyester polyurethane.</title>
        <authorList>
            <consortium name="DOE Joint Genome Institute"/>
            <person name="Roman V.A."/>
            <person name="Bojanowski C."/>
            <person name="Crable B.R."/>
            <person name="Wagner D.N."/>
            <person name="Hung C.S."/>
            <person name="Nadeau L.J."/>
            <person name="Schratz L."/>
            <person name="Haridas S."/>
            <person name="Pangilinan J."/>
            <person name="Lipzen A."/>
            <person name="Na H."/>
            <person name="Yan M."/>
            <person name="Ng V."/>
            <person name="Grigoriev I.V."/>
            <person name="Spatafora J.W."/>
            <person name="Barlow D."/>
            <person name="Biffinger J."/>
            <person name="Kelley-Loughnane N."/>
            <person name="Varaljay V.A."/>
            <person name="Crookes-Goodson W.J."/>
        </authorList>
    </citation>
    <scope>NUCLEOTIDE SEQUENCE</scope>
    <source>
        <strain evidence="2">5307AH</strain>
    </source>
</reference>
<feature type="compositionally biased region" description="Polar residues" evidence="1">
    <location>
        <begin position="124"/>
        <end position="137"/>
    </location>
</feature>